<proteinExistence type="predicted"/>
<reference evidence="2" key="1">
    <citation type="submission" date="2019-10" db="EMBL/GenBank/DDBJ databases">
        <authorList>
            <person name="Nor Muhammad N."/>
        </authorList>
    </citation>
    <scope>NUCLEOTIDE SEQUENCE</scope>
</reference>
<feature type="compositionally biased region" description="Basic and acidic residues" evidence="1">
    <location>
        <begin position="7"/>
        <end position="17"/>
    </location>
</feature>
<feature type="region of interest" description="Disordered" evidence="1">
    <location>
        <begin position="256"/>
        <end position="312"/>
    </location>
</feature>
<organism evidence="2">
    <name type="scientific">Ganoderma boninense</name>
    <dbReference type="NCBI Taxonomy" id="34458"/>
    <lineage>
        <taxon>Eukaryota</taxon>
        <taxon>Fungi</taxon>
        <taxon>Dikarya</taxon>
        <taxon>Basidiomycota</taxon>
        <taxon>Agaricomycotina</taxon>
        <taxon>Agaricomycetes</taxon>
        <taxon>Polyporales</taxon>
        <taxon>Polyporaceae</taxon>
        <taxon>Ganoderma</taxon>
    </lineage>
</organism>
<feature type="compositionally biased region" description="Low complexity" evidence="1">
    <location>
        <begin position="64"/>
        <end position="78"/>
    </location>
</feature>
<feature type="compositionally biased region" description="Pro residues" evidence="1">
    <location>
        <begin position="185"/>
        <end position="197"/>
    </location>
</feature>
<protein>
    <submittedName>
        <fullName evidence="2">Rim9 protein</fullName>
    </submittedName>
</protein>
<sequence length="322" mass="36138">MIQLAKLRGDKSAIKMEKIRRRTVGHVKTPPRPPSGRATRARRARASTSRPAAEPQPELEPAPEEVQPQAEAVEAPAPVTTPSEEQADAKPENEEEVRPLEKARALCLERRKAEREKAEREKENLDKEEAAPAAKDQDQPPTTAVPGESEEVSFNPEDLKPKHKQTIRRELWPDDWRVGLLSPDPNNPRPVFSPPPKPSDKPAKEDEIELPVVPVSEAEEVECAPVVEEPEQGEDSDTNTELAEEEVFELTSIGDIRVPLPDHDAGLEKVNEHDKTMRENKRKAEDEEDEEEGNAERAIAALEQSPKKRRRTGLRGWLSKVF</sequence>
<feature type="compositionally biased region" description="Basic and acidic residues" evidence="1">
    <location>
        <begin position="260"/>
        <end position="285"/>
    </location>
</feature>
<feature type="compositionally biased region" description="Basic and acidic residues" evidence="1">
    <location>
        <begin position="87"/>
        <end position="138"/>
    </location>
</feature>
<evidence type="ECO:0000313" key="2">
    <source>
        <dbReference type="EMBL" id="VWO98104.1"/>
    </source>
</evidence>
<accession>A0A5K1K036</accession>
<feature type="compositionally biased region" description="Low complexity" evidence="1">
    <location>
        <begin position="46"/>
        <end position="56"/>
    </location>
</feature>
<feature type="compositionally biased region" description="Basic and acidic residues" evidence="1">
    <location>
        <begin position="167"/>
        <end position="177"/>
    </location>
</feature>
<dbReference type="AlphaFoldDB" id="A0A5K1K036"/>
<gene>
    <name evidence="2" type="primary">D2EAY0</name>
</gene>
<feature type="region of interest" description="Disordered" evidence="1">
    <location>
        <begin position="1"/>
        <end position="217"/>
    </location>
</feature>
<dbReference type="EMBL" id="LR726726">
    <property type="protein sequence ID" value="VWO98104.1"/>
    <property type="molecule type" value="Genomic_DNA"/>
</dbReference>
<name>A0A5K1K036_9APHY</name>
<evidence type="ECO:0000256" key="1">
    <source>
        <dbReference type="SAM" id="MobiDB-lite"/>
    </source>
</evidence>